<dbReference type="Gene3D" id="3.30.70.270">
    <property type="match status" value="1"/>
</dbReference>
<dbReference type="SUPFAM" id="SSF55073">
    <property type="entry name" value="Nucleotide cyclase"/>
    <property type="match status" value="1"/>
</dbReference>
<evidence type="ECO:0000313" key="3">
    <source>
        <dbReference type="EMBL" id="GAA0811623.1"/>
    </source>
</evidence>
<dbReference type="InterPro" id="IPR043128">
    <property type="entry name" value="Rev_trsase/Diguanyl_cyclase"/>
</dbReference>
<dbReference type="RefSeq" id="WP_343814477.1">
    <property type="nucleotide sequence ID" value="NZ_BAAAFA010000001.1"/>
</dbReference>
<keyword evidence="1" id="KW-0175">Coiled coil</keyword>
<evidence type="ECO:0000256" key="1">
    <source>
        <dbReference type="SAM" id="Coils"/>
    </source>
</evidence>
<dbReference type="SMART" id="SM00267">
    <property type="entry name" value="GGDEF"/>
    <property type="match status" value="1"/>
</dbReference>
<dbReference type="NCBIfam" id="TIGR00254">
    <property type="entry name" value="GGDEF"/>
    <property type="match status" value="1"/>
</dbReference>
<dbReference type="PANTHER" id="PTHR33121">
    <property type="entry name" value="CYCLIC DI-GMP PHOSPHODIESTERASE PDEF"/>
    <property type="match status" value="1"/>
</dbReference>
<gene>
    <name evidence="3" type="ORF">GCM10009111_04370</name>
</gene>
<dbReference type="InterPro" id="IPR029787">
    <property type="entry name" value="Nucleotide_cyclase"/>
</dbReference>
<dbReference type="PROSITE" id="PS50887">
    <property type="entry name" value="GGDEF"/>
    <property type="match status" value="1"/>
</dbReference>
<dbReference type="EMBL" id="BAAAFA010000001">
    <property type="protein sequence ID" value="GAA0811623.1"/>
    <property type="molecule type" value="Genomic_DNA"/>
</dbReference>
<evidence type="ECO:0000259" key="2">
    <source>
        <dbReference type="PROSITE" id="PS50887"/>
    </source>
</evidence>
<dbReference type="Proteomes" id="UP001500021">
    <property type="component" value="Unassembled WGS sequence"/>
</dbReference>
<protein>
    <recommendedName>
        <fullName evidence="2">GGDEF domain-containing protein</fullName>
    </recommendedName>
</protein>
<dbReference type="Pfam" id="PF00990">
    <property type="entry name" value="GGDEF"/>
    <property type="match status" value="1"/>
</dbReference>
<keyword evidence="4" id="KW-1185">Reference proteome</keyword>
<name>A0ABN1L347_9GAMM</name>
<dbReference type="PANTHER" id="PTHR33121:SF79">
    <property type="entry name" value="CYCLIC DI-GMP PHOSPHODIESTERASE PDED-RELATED"/>
    <property type="match status" value="1"/>
</dbReference>
<accession>A0ABN1L347</accession>
<organism evidence="3 4">
    <name type="scientific">Colwellia asteriadis</name>
    <dbReference type="NCBI Taxonomy" id="517723"/>
    <lineage>
        <taxon>Bacteria</taxon>
        <taxon>Pseudomonadati</taxon>
        <taxon>Pseudomonadota</taxon>
        <taxon>Gammaproteobacteria</taxon>
        <taxon>Alteromonadales</taxon>
        <taxon>Colwelliaceae</taxon>
        <taxon>Colwellia</taxon>
    </lineage>
</organism>
<comment type="caution">
    <text evidence="3">The sequence shown here is derived from an EMBL/GenBank/DDBJ whole genome shotgun (WGS) entry which is preliminary data.</text>
</comment>
<proteinExistence type="predicted"/>
<evidence type="ECO:0000313" key="4">
    <source>
        <dbReference type="Proteomes" id="UP001500021"/>
    </source>
</evidence>
<dbReference type="InterPro" id="IPR000160">
    <property type="entry name" value="GGDEF_dom"/>
</dbReference>
<reference evidence="3 4" key="1">
    <citation type="journal article" date="2019" name="Int. J. Syst. Evol. Microbiol.">
        <title>The Global Catalogue of Microorganisms (GCM) 10K type strain sequencing project: providing services to taxonomists for standard genome sequencing and annotation.</title>
        <authorList>
            <consortium name="The Broad Institute Genomics Platform"/>
            <consortium name="The Broad Institute Genome Sequencing Center for Infectious Disease"/>
            <person name="Wu L."/>
            <person name="Ma J."/>
        </authorList>
    </citation>
    <scope>NUCLEOTIDE SEQUENCE [LARGE SCALE GENOMIC DNA]</scope>
    <source>
        <strain evidence="3 4">JCM 15608</strain>
    </source>
</reference>
<feature type="coiled-coil region" evidence="1">
    <location>
        <begin position="146"/>
        <end position="173"/>
    </location>
</feature>
<feature type="domain" description="GGDEF" evidence="2">
    <location>
        <begin position="202"/>
        <end position="325"/>
    </location>
</feature>
<dbReference type="InterPro" id="IPR050706">
    <property type="entry name" value="Cyclic-di-GMP_PDE-like"/>
</dbReference>
<sequence>MKYHDSIETADKIMRLVVAQLKKWQLAINPINYAVVYEYYKKSNAQLTAAIEKELLVNESLNGFFMENLYKETVLEKSEFREEILTDLSTLINDSHHNQQELTSSSIALIHTLEKNITQLSSSEPNNVKNAISSLTTATEDFKAQILHLSKQLECHQEDSQRLSAELTQARHQINLDKVTGLFNKKAISSHISAWQQQYTPCNIAAISIKIEEFNKIERDFGVLFSDVILTKIAHKIASYIHDSGLPVRFNYDEFILLLPQASHQTATEIGTKITQSIRKMRFVSIKSDIKLPQINSQFSVNHMEEGENIDDFLKKTKIESTLAT</sequence>